<proteinExistence type="predicted"/>
<dbReference type="OMA" id="PHENIYV"/>
<evidence type="ECO:0000256" key="1">
    <source>
        <dbReference type="SAM" id="Coils"/>
    </source>
</evidence>
<feature type="compositionally biased region" description="Polar residues" evidence="2">
    <location>
        <begin position="124"/>
        <end position="147"/>
    </location>
</feature>
<evidence type="ECO:0000313" key="4">
    <source>
        <dbReference type="Proteomes" id="UP000198287"/>
    </source>
</evidence>
<dbReference type="EMBL" id="LNIX01000003">
    <property type="protein sequence ID" value="OXA58643.1"/>
    <property type="molecule type" value="Genomic_DNA"/>
</dbReference>
<keyword evidence="1" id="KW-0175">Coiled coil</keyword>
<feature type="compositionally biased region" description="Polar residues" evidence="2">
    <location>
        <begin position="171"/>
        <end position="182"/>
    </location>
</feature>
<sequence length="859" mass="96679">MSSDNDSDLDNVIEGIIQDLDDKPAKAKTPAVSIYKGSEIKNSEVKTSQAKFVRFQDGAGAGDDDQSQTGSMFKKLAPSNLLNNMFFSGDSTGNNEPQTDPDNISKTSRNTNSNTNLKDDWLGISSSKPEASALSQQSNRPQQSKSNPMDVFMMDHNFGLNFDTDADKGSSNKLGKSDSINASKPPLPPGISTANKQSEPQLTQRNKPTVSLSSSLDTFLEPLSNATNQKAINFTPPTAARPLASTDSPLSSLEFQGAQQKPKAVSLVDALPFLLGNQQQQQQPLNEEMHSAPNSVLVEQPAPGLASKTVKKKTKSAAMQKSGDNNPADRVGVTLQLPSHLINEDELKAMSSSLKTLYANQLELQELSYREQLDFFASQSKRKEDMLKDELARMQEDYEQRIQKLKAELETGNFSQVNQELSHISTNLEKVTSQLESIKTFSQPNSTIIVPEVLRSLQQEMGKDVETMIRKGFSSLETNLTSNEDKFDRYFKSADARHESFGEILEKLNGISDYSRISEDKILKSQVQMKTSMEESVLSTITKVMEHSRHEDLRKKDKSALHMKELRRDLRHLYSELDGKNDLIHRSQLNVELEQRTITQSVRDINTFLKVLNESNHSFSKNNPPVDFSSSQQQLASTMQAVQANVQNEMEIKLLREERKSMSESIAQMNVERRKLAEEKINLERDKMDLEREKNRIRDVEANAKSQLTEAENIKRQAEQIRHQQSGITIEAESKLHTLSREKTKLKERLFALEQALMLKEQKLFQEKSEVIREKEFVERLRQQSLCAGCLKTLKGEVLHLPSKYLHGGRSSGDGLDLESDFGPTVKISQILTPDEKAYFLQESKYLQELGDRVIPKNF</sequence>
<feature type="coiled-coil region" evidence="1">
    <location>
        <begin position="377"/>
        <end position="408"/>
    </location>
</feature>
<dbReference type="AlphaFoldDB" id="A0A226ELS5"/>
<evidence type="ECO:0000313" key="3">
    <source>
        <dbReference type="EMBL" id="OXA58643.1"/>
    </source>
</evidence>
<comment type="caution">
    <text evidence="3">The sequence shown here is derived from an EMBL/GenBank/DDBJ whole genome shotgun (WGS) entry which is preliminary data.</text>
</comment>
<protein>
    <submittedName>
        <fullName evidence="3">Uncharacterized protein</fullName>
    </submittedName>
</protein>
<feature type="compositionally biased region" description="Low complexity" evidence="2">
    <location>
        <begin position="104"/>
        <end position="116"/>
    </location>
</feature>
<gene>
    <name evidence="3" type="ORF">Fcan01_07083</name>
</gene>
<feature type="region of interest" description="Disordered" evidence="2">
    <location>
        <begin position="84"/>
        <end position="210"/>
    </location>
</feature>
<feature type="coiled-coil region" evidence="1">
    <location>
        <begin position="652"/>
        <end position="763"/>
    </location>
</feature>
<accession>A0A226ELS5</accession>
<feature type="compositionally biased region" description="Polar residues" evidence="2">
    <location>
        <begin position="84"/>
        <end position="102"/>
    </location>
</feature>
<dbReference type="OrthoDB" id="8251745at2759"/>
<keyword evidence="4" id="KW-1185">Reference proteome</keyword>
<organism evidence="3 4">
    <name type="scientific">Folsomia candida</name>
    <name type="common">Springtail</name>
    <dbReference type="NCBI Taxonomy" id="158441"/>
    <lineage>
        <taxon>Eukaryota</taxon>
        <taxon>Metazoa</taxon>
        <taxon>Ecdysozoa</taxon>
        <taxon>Arthropoda</taxon>
        <taxon>Hexapoda</taxon>
        <taxon>Collembola</taxon>
        <taxon>Entomobryomorpha</taxon>
        <taxon>Isotomoidea</taxon>
        <taxon>Isotomidae</taxon>
        <taxon>Proisotominae</taxon>
        <taxon>Folsomia</taxon>
    </lineage>
</organism>
<name>A0A226ELS5_FOLCA</name>
<reference evidence="3 4" key="1">
    <citation type="submission" date="2015-12" db="EMBL/GenBank/DDBJ databases">
        <title>The genome of Folsomia candida.</title>
        <authorList>
            <person name="Faddeeva A."/>
            <person name="Derks M.F."/>
            <person name="Anvar Y."/>
            <person name="Smit S."/>
            <person name="Van Straalen N."/>
            <person name="Roelofs D."/>
        </authorList>
    </citation>
    <scope>NUCLEOTIDE SEQUENCE [LARGE SCALE GENOMIC DNA]</scope>
    <source>
        <strain evidence="3 4">VU population</strain>
        <tissue evidence="3">Whole body</tissue>
    </source>
</reference>
<feature type="compositionally biased region" description="Polar residues" evidence="2">
    <location>
        <begin position="192"/>
        <end position="210"/>
    </location>
</feature>
<dbReference type="Proteomes" id="UP000198287">
    <property type="component" value="Unassembled WGS sequence"/>
</dbReference>
<evidence type="ECO:0000256" key="2">
    <source>
        <dbReference type="SAM" id="MobiDB-lite"/>
    </source>
</evidence>